<dbReference type="SUPFAM" id="SSF82199">
    <property type="entry name" value="SET domain"/>
    <property type="match status" value="1"/>
</dbReference>
<dbReference type="CDD" id="cd20071">
    <property type="entry name" value="SET_SMYD"/>
    <property type="match status" value="1"/>
</dbReference>
<sequence length="281" mass="32126">MEYRQLVVGQKPGATLPSPPPLVPQDADLYIHPHLTQDYDQGKGRSLRVLEPMSAGTVLVADPPYAVVPAENSSTYHRTHDFEYAWIKQHGKTIRKKEGEYALSMLWIIVRMHAGRHLEIQGESGQIPVGWKAMEDLRDNRDLWPQEQLDTWRRQIETYFIDHWGLPDTEEVLMLICKEEANTFGLYPGATGIIQSTDKPHKRGPQYALGCYPRASMVNHSCFPNITWAADERGRLVFTTSRDIAAGEECCIAYFDLQRQTKDLFTFACTCERCLREGWNA</sequence>
<dbReference type="Gene3D" id="2.170.270.10">
    <property type="entry name" value="SET domain"/>
    <property type="match status" value="1"/>
</dbReference>
<dbReference type="PANTHER" id="PTHR12197">
    <property type="entry name" value="HISTONE-LYSINE N-METHYLTRANSFERASE SMYD"/>
    <property type="match status" value="1"/>
</dbReference>
<proteinExistence type="predicted"/>
<dbReference type="Proteomes" id="UP000019804">
    <property type="component" value="Unassembled WGS sequence"/>
</dbReference>
<dbReference type="InterPro" id="IPR050869">
    <property type="entry name" value="H3K4_H4K5_MeTrfase"/>
</dbReference>
<gene>
    <name evidence="3" type="ORF">EURHEDRAFT_514992</name>
</gene>
<evidence type="ECO:0000256" key="1">
    <source>
        <dbReference type="SAM" id="MobiDB-lite"/>
    </source>
</evidence>
<dbReference type="EMBL" id="KK088421">
    <property type="protein sequence ID" value="EYE95562.1"/>
    <property type="molecule type" value="Genomic_DNA"/>
</dbReference>
<dbReference type="InterPro" id="IPR046341">
    <property type="entry name" value="SET_dom_sf"/>
</dbReference>
<dbReference type="STRING" id="1388766.A0A017SF63"/>
<accession>A0A017SF63</accession>
<dbReference type="RefSeq" id="XP_040639250.1">
    <property type="nucleotide sequence ID" value="XM_040786328.1"/>
</dbReference>
<dbReference type="SMART" id="SM00317">
    <property type="entry name" value="SET"/>
    <property type="match status" value="1"/>
</dbReference>
<dbReference type="HOGENOM" id="CLU_070656_0_0_1"/>
<dbReference type="Pfam" id="PF00856">
    <property type="entry name" value="SET"/>
    <property type="match status" value="1"/>
</dbReference>
<dbReference type="PROSITE" id="PS50280">
    <property type="entry name" value="SET"/>
    <property type="match status" value="1"/>
</dbReference>
<evidence type="ECO:0000313" key="4">
    <source>
        <dbReference type="Proteomes" id="UP000019804"/>
    </source>
</evidence>
<dbReference type="InterPro" id="IPR001214">
    <property type="entry name" value="SET_dom"/>
</dbReference>
<dbReference type="GeneID" id="63701452"/>
<dbReference type="AlphaFoldDB" id="A0A017SF63"/>
<reference evidence="4" key="1">
    <citation type="journal article" date="2014" name="Nat. Commun.">
        <title>Genomic adaptations of the halophilic Dead Sea filamentous fungus Eurotium rubrum.</title>
        <authorList>
            <person name="Kis-Papo T."/>
            <person name="Weig A.R."/>
            <person name="Riley R."/>
            <person name="Persoh D."/>
            <person name="Salamov A."/>
            <person name="Sun H."/>
            <person name="Lipzen A."/>
            <person name="Wasser S.P."/>
            <person name="Rambold G."/>
            <person name="Grigoriev I.V."/>
            <person name="Nevo E."/>
        </authorList>
    </citation>
    <scope>NUCLEOTIDE SEQUENCE [LARGE SCALE GENOMIC DNA]</scope>
    <source>
        <strain evidence="4">CBS 135680</strain>
    </source>
</reference>
<feature type="domain" description="SET" evidence="2">
    <location>
        <begin position="33"/>
        <end position="255"/>
    </location>
</feature>
<feature type="region of interest" description="Disordered" evidence="1">
    <location>
        <begin position="1"/>
        <end position="21"/>
    </location>
</feature>
<dbReference type="PANTHER" id="PTHR12197:SF292">
    <property type="entry name" value="SET DOMAIN-CONTAINING PROTEIN"/>
    <property type="match status" value="1"/>
</dbReference>
<dbReference type="OrthoDB" id="1028014at2759"/>
<protein>
    <submittedName>
        <fullName evidence="3">SET domain-containing protein</fullName>
    </submittedName>
</protein>
<keyword evidence="4" id="KW-1185">Reference proteome</keyword>
<evidence type="ECO:0000313" key="3">
    <source>
        <dbReference type="EMBL" id="EYE95562.1"/>
    </source>
</evidence>
<organism evidence="3 4">
    <name type="scientific">Aspergillus ruber (strain CBS 135680)</name>
    <dbReference type="NCBI Taxonomy" id="1388766"/>
    <lineage>
        <taxon>Eukaryota</taxon>
        <taxon>Fungi</taxon>
        <taxon>Dikarya</taxon>
        <taxon>Ascomycota</taxon>
        <taxon>Pezizomycotina</taxon>
        <taxon>Eurotiomycetes</taxon>
        <taxon>Eurotiomycetidae</taxon>
        <taxon>Eurotiales</taxon>
        <taxon>Aspergillaceae</taxon>
        <taxon>Aspergillus</taxon>
        <taxon>Aspergillus subgen. Aspergillus</taxon>
    </lineage>
</organism>
<name>A0A017SF63_ASPRC</name>
<evidence type="ECO:0000259" key="2">
    <source>
        <dbReference type="PROSITE" id="PS50280"/>
    </source>
</evidence>